<dbReference type="Pfam" id="PF12906">
    <property type="entry name" value="RINGv"/>
    <property type="match status" value="1"/>
</dbReference>
<organism evidence="6 7">
    <name type="scientific">Cerrena zonata</name>
    <dbReference type="NCBI Taxonomy" id="2478898"/>
    <lineage>
        <taxon>Eukaryota</taxon>
        <taxon>Fungi</taxon>
        <taxon>Dikarya</taxon>
        <taxon>Basidiomycota</taxon>
        <taxon>Agaricomycotina</taxon>
        <taxon>Agaricomycetes</taxon>
        <taxon>Polyporales</taxon>
        <taxon>Cerrenaceae</taxon>
        <taxon>Cerrena</taxon>
    </lineage>
</organism>
<keyword evidence="3" id="KW-0862">Zinc</keyword>
<proteinExistence type="predicted"/>
<reference evidence="6 7" key="1">
    <citation type="submission" date="2022-09" db="EMBL/GenBank/DDBJ databases">
        <authorList>
            <person name="Palmer J.M."/>
        </authorList>
    </citation>
    <scope>NUCLEOTIDE SEQUENCE [LARGE SCALE GENOMIC DNA]</scope>
    <source>
        <strain evidence="6 7">DSM 7382</strain>
    </source>
</reference>
<name>A0AAW0GPX9_9APHY</name>
<evidence type="ECO:0000259" key="5">
    <source>
        <dbReference type="PROSITE" id="PS51292"/>
    </source>
</evidence>
<evidence type="ECO:0000256" key="4">
    <source>
        <dbReference type="SAM" id="Phobius"/>
    </source>
</evidence>
<comment type="caution">
    <text evidence="6">The sequence shown here is derived from an EMBL/GenBank/DDBJ whole genome shotgun (WGS) entry which is preliminary data.</text>
</comment>
<keyword evidence="4" id="KW-1133">Transmembrane helix</keyword>
<accession>A0AAW0GPX9</accession>
<protein>
    <recommendedName>
        <fullName evidence="5">RING-CH-type domain-containing protein</fullName>
    </recommendedName>
</protein>
<dbReference type="Proteomes" id="UP001385951">
    <property type="component" value="Unassembled WGS sequence"/>
</dbReference>
<evidence type="ECO:0000256" key="1">
    <source>
        <dbReference type="ARBA" id="ARBA00022723"/>
    </source>
</evidence>
<dbReference type="InterPro" id="IPR013083">
    <property type="entry name" value="Znf_RING/FYVE/PHD"/>
</dbReference>
<dbReference type="Gene3D" id="3.30.40.10">
    <property type="entry name" value="Zinc/RING finger domain, C3HC4 (zinc finger)"/>
    <property type="match status" value="1"/>
</dbReference>
<dbReference type="GO" id="GO:0008270">
    <property type="term" value="F:zinc ion binding"/>
    <property type="evidence" value="ECO:0007669"/>
    <property type="project" value="UniProtKB-KW"/>
</dbReference>
<evidence type="ECO:0000313" key="7">
    <source>
        <dbReference type="Proteomes" id="UP001385951"/>
    </source>
</evidence>
<feature type="transmembrane region" description="Helical" evidence="4">
    <location>
        <begin position="174"/>
        <end position="202"/>
    </location>
</feature>
<keyword evidence="1" id="KW-0479">Metal-binding</keyword>
<feature type="transmembrane region" description="Helical" evidence="4">
    <location>
        <begin position="88"/>
        <end position="114"/>
    </location>
</feature>
<dbReference type="EMBL" id="JASBNA010000002">
    <property type="protein sequence ID" value="KAK7694766.1"/>
    <property type="molecule type" value="Genomic_DNA"/>
</dbReference>
<feature type="domain" description="RING-CH-type" evidence="5">
    <location>
        <begin position="10"/>
        <end position="76"/>
    </location>
</feature>
<keyword evidence="7" id="KW-1185">Reference proteome</keyword>
<dbReference type="InterPro" id="IPR011016">
    <property type="entry name" value="Znf_RING-CH"/>
</dbReference>
<feature type="transmembrane region" description="Helical" evidence="4">
    <location>
        <begin position="214"/>
        <end position="232"/>
    </location>
</feature>
<dbReference type="CDD" id="cd16495">
    <property type="entry name" value="RING_CH-C4HC3_MARCH"/>
    <property type="match status" value="1"/>
</dbReference>
<gene>
    <name evidence="6" type="ORF">QCA50_001954</name>
</gene>
<keyword evidence="2" id="KW-0863">Zinc-finger</keyword>
<dbReference type="PANTHER" id="PTHR46347">
    <property type="entry name" value="RING/FYVE/PHD ZINC FINGER SUPERFAMILY PROTEIN"/>
    <property type="match status" value="1"/>
</dbReference>
<keyword evidence="4" id="KW-0472">Membrane</keyword>
<evidence type="ECO:0000313" key="6">
    <source>
        <dbReference type="EMBL" id="KAK7694766.1"/>
    </source>
</evidence>
<sequence>MSEANATEPPSSPQEKQCRICLDGEDHELGKLIRPCLCKGSISYVHVKCLQRWRNTSPNRSAFYSCPQCGYHYHFARTKVVGIATNPVVIGALSAIVFTILVICSSYITTFLLYDDDYADSFFFISPWTMYRMVVKTTVRALNPRELEAKLLTYATPKVSAGPPGLFRRFIHRFLLGLPVVGAGAVVSMLSSMPFGFTWFRWRSRRNNTNGRDVATIIIVVMILVGAARTLYKVYKLTERVVGRVLLRAEEAILEVN</sequence>
<evidence type="ECO:0000256" key="3">
    <source>
        <dbReference type="ARBA" id="ARBA00022833"/>
    </source>
</evidence>
<evidence type="ECO:0000256" key="2">
    <source>
        <dbReference type="ARBA" id="ARBA00022771"/>
    </source>
</evidence>
<dbReference type="PANTHER" id="PTHR46347:SF1">
    <property type="entry name" value="RING_FYVE_PHD ZINC FINGER SUPERFAMILY PROTEIN"/>
    <property type="match status" value="1"/>
</dbReference>
<dbReference type="SMART" id="SM00744">
    <property type="entry name" value="RINGv"/>
    <property type="match status" value="1"/>
</dbReference>
<dbReference type="PROSITE" id="PS51292">
    <property type="entry name" value="ZF_RING_CH"/>
    <property type="match status" value="1"/>
</dbReference>
<dbReference type="SUPFAM" id="SSF57850">
    <property type="entry name" value="RING/U-box"/>
    <property type="match status" value="1"/>
</dbReference>
<keyword evidence="4" id="KW-0812">Transmembrane</keyword>
<dbReference type="AlphaFoldDB" id="A0AAW0GPX9"/>